<dbReference type="PANTHER" id="PTHR42837:SF2">
    <property type="entry name" value="MEMBRANE METALLOPROTEASE ARASP2, CHLOROPLASTIC-RELATED"/>
    <property type="match status" value="1"/>
</dbReference>
<dbReference type="Proteomes" id="UP000664277">
    <property type="component" value="Unassembled WGS sequence"/>
</dbReference>
<sequence>MFEQALGIFLMLAILSVLIVVHECGHFLVARLFGFQTPVFGVGLPFGPYISLGRKWNTEFRIYAFLLGGFVAIPELGDETNASSSSEAFGVELNPFKKFPIWQRALVAVAGVTFNAIFAYFLMVVMFFSVGRQVEQTYVSALDPSNPIAKQAGVLAGDDIVALDKHPVTSTHEVIAYLGNRKSTPVTLSLIRDGKPLDLVMTTSPKGKVGMVLGQKPAQYIKIDAGPVETLGLAGSELVDRTRLMVVGLAEMVQALTPDFGPAQPGAPPKPGFKNLHGVLAVVKIGAGMVQIDWRSMFMFTIMISMDLAIINLLPWPALDGGHLAFMLVEAIRGKPIEERAHGEMVKWGFLSLIALMVLVMVNDVSALMNGELDIKPEMKEKLKGR</sequence>
<keyword evidence="8 11" id="KW-1133">Transmembrane helix</keyword>
<gene>
    <name evidence="13" type="ORF">J0M35_05375</name>
</gene>
<evidence type="ECO:0000256" key="10">
    <source>
        <dbReference type="ARBA" id="ARBA00023136"/>
    </source>
</evidence>
<feature type="domain" description="Peptidase M50" evidence="12">
    <location>
        <begin position="12"/>
        <end position="356"/>
    </location>
</feature>
<feature type="transmembrane region" description="Helical" evidence="11">
    <location>
        <begin position="348"/>
        <end position="369"/>
    </location>
</feature>
<evidence type="ECO:0000313" key="14">
    <source>
        <dbReference type="Proteomes" id="UP000664277"/>
    </source>
</evidence>
<evidence type="ECO:0000259" key="12">
    <source>
        <dbReference type="Pfam" id="PF02163"/>
    </source>
</evidence>
<comment type="subcellular location">
    <subcellularLocation>
        <location evidence="2">Membrane</location>
        <topology evidence="2">Multi-pass membrane protein</topology>
    </subcellularLocation>
</comment>
<dbReference type="InterPro" id="IPR008915">
    <property type="entry name" value="Peptidase_M50"/>
</dbReference>
<reference evidence="13" key="1">
    <citation type="submission" date="2021-02" db="EMBL/GenBank/DDBJ databases">
        <title>Genome-Resolved Metagenomics of a Microbial Community Performing Photosynthetic Biological Nutrient Removal.</title>
        <authorList>
            <person name="Mcdaniel E.A."/>
        </authorList>
    </citation>
    <scope>NUCLEOTIDE SEQUENCE</scope>
    <source>
        <strain evidence="13">UWPOB_OBS1</strain>
    </source>
</reference>
<evidence type="ECO:0000256" key="11">
    <source>
        <dbReference type="SAM" id="Phobius"/>
    </source>
</evidence>
<name>A0A8J7PBM3_9BACT</name>
<comment type="caution">
    <text evidence="13">The sequence shown here is derived from an EMBL/GenBank/DDBJ whole genome shotgun (WGS) entry which is preliminary data.</text>
</comment>
<evidence type="ECO:0000256" key="8">
    <source>
        <dbReference type="ARBA" id="ARBA00022989"/>
    </source>
</evidence>
<dbReference type="InterPro" id="IPR004387">
    <property type="entry name" value="Pept_M50_Zn"/>
</dbReference>
<keyword evidence="5 11" id="KW-0812">Transmembrane</keyword>
<dbReference type="GO" id="GO:0016020">
    <property type="term" value="C:membrane"/>
    <property type="evidence" value="ECO:0007669"/>
    <property type="project" value="UniProtKB-SubCell"/>
</dbReference>
<accession>A0A8J7PBM3</accession>
<feature type="transmembrane region" description="Helical" evidence="11">
    <location>
        <begin position="297"/>
        <end position="318"/>
    </location>
</feature>
<evidence type="ECO:0000256" key="3">
    <source>
        <dbReference type="ARBA" id="ARBA00007931"/>
    </source>
</evidence>
<evidence type="ECO:0000256" key="2">
    <source>
        <dbReference type="ARBA" id="ARBA00004141"/>
    </source>
</evidence>
<dbReference type="GO" id="GO:0006508">
    <property type="term" value="P:proteolysis"/>
    <property type="evidence" value="ECO:0007669"/>
    <property type="project" value="UniProtKB-KW"/>
</dbReference>
<proteinExistence type="inferred from homology"/>
<dbReference type="GO" id="GO:0004222">
    <property type="term" value="F:metalloendopeptidase activity"/>
    <property type="evidence" value="ECO:0007669"/>
    <property type="project" value="InterPro"/>
</dbReference>
<evidence type="ECO:0000256" key="1">
    <source>
        <dbReference type="ARBA" id="ARBA00001947"/>
    </source>
</evidence>
<evidence type="ECO:0000256" key="5">
    <source>
        <dbReference type="ARBA" id="ARBA00022692"/>
    </source>
</evidence>
<keyword evidence="6" id="KW-0378">Hydrolase</keyword>
<keyword evidence="4 13" id="KW-0645">Protease</keyword>
<feature type="transmembrane region" description="Helical" evidence="11">
    <location>
        <begin position="60"/>
        <end position="77"/>
    </location>
</feature>
<dbReference type="AlphaFoldDB" id="A0A8J7PBM3"/>
<organism evidence="13 14">
    <name type="scientific">Candidatus Obscuribacter phosphatis</name>
    <dbReference type="NCBI Taxonomy" id="1906157"/>
    <lineage>
        <taxon>Bacteria</taxon>
        <taxon>Bacillati</taxon>
        <taxon>Candidatus Melainabacteria</taxon>
        <taxon>Candidatus Obscuribacterales</taxon>
        <taxon>Candidatus Obscuribacteraceae</taxon>
        <taxon>Candidatus Obscuribacter</taxon>
    </lineage>
</organism>
<dbReference type="Pfam" id="PF02163">
    <property type="entry name" value="Peptidase_M50"/>
    <property type="match status" value="1"/>
</dbReference>
<keyword evidence="10 11" id="KW-0472">Membrane</keyword>
<dbReference type="CDD" id="cd06163">
    <property type="entry name" value="S2P-M50_PDZ_RseP-like"/>
    <property type="match status" value="1"/>
</dbReference>
<comment type="cofactor">
    <cofactor evidence="1">
        <name>Zn(2+)</name>
        <dbReference type="ChEBI" id="CHEBI:29105"/>
    </cofactor>
</comment>
<protein>
    <submittedName>
        <fullName evidence="13">Site-2 protease family protein</fullName>
    </submittedName>
</protein>
<evidence type="ECO:0000256" key="9">
    <source>
        <dbReference type="ARBA" id="ARBA00023049"/>
    </source>
</evidence>
<dbReference type="Gene3D" id="2.30.42.10">
    <property type="match status" value="1"/>
</dbReference>
<feature type="transmembrane region" description="Helical" evidence="11">
    <location>
        <begin position="6"/>
        <end position="29"/>
    </location>
</feature>
<evidence type="ECO:0000256" key="7">
    <source>
        <dbReference type="ARBA" id="ARBA00022833"/>
    </source>
</evidence>
<evidence type="ECO:0000313" key="13">
    <source>
        <dbReference type="EMBL" id="MBN8659771.1"/>
    </source>
</evidence>
<evidence type="ECO:0000256" key="6">
    <source>
        <dbReference type="ARBA" id="ARBA00022801"/>
    </source>
</evidence>
<comment type="similarity">
    <text evidence="3">Belongs to the peptidase M50B family.</text>
</comment>
<dbReference type="InterPro" id="IPR036034">
    <property type="entry name" value="PDZ_sf"/>
</dbReference>
<keyword evidence="7" id="KW-0862">Zinc</keyword>
<dbReference type="EMBL" id="JAFLCK010000005">
    <property type="protein sequence ID" value="MBN8659771.1"/>
    <property type="molecule type" value="Genomic_DNA"/>
</dbReference>
<feature type="transmembrane region" description="Helical" evidence="11">
    <location>
        <begin position="105"/>
        <end position="128"/>
    </location>
</feature>
<keyword evidence="9" id="KW-0482">Metalloprotease</keyword>
<dbReference type="PANTHER" id="PTHR42837">
    <property type="entry name" value="REGULATOR OF SIGMA-E PROTEASE RSEP"/>
    <property type="match status" value="1"/>
</dbReference>
<dbReference type="SUPFAM" id="SSF50156">
    <property type="entry name" value="PDZ domain-like"/>
    <property type="match status" value="1"/>
</dbReference>
<evidence type="ECO:0000256" key="4">
    <source>
        <dbReference type="ARBA" id="ARBA00022670"/>
    </source>
</evidence>